<name>A0A5N6T3P0_ASPPS</name>
<proteinExistence type="predicted"/>
<organism evidence="2 3">
    <name type="scientific">Aspergillus pseudotamarii</name>
    <dbReference type="NCBI Taxonomy" id="132259"/>
    <lineage>
        <taxon>Eukaryota</taxon>
        <taxon>Fungi</taxon>
        <taxon>Dikarya</taxon>
        <taxon>Ascomycota</taxon>
        <taxon>Pezizomycotina</taxon>
        <taxon>Eurotiomycetes</taxon>
        <taxon>Eurotiomycetidae</taxon>
        <taxon>Eurotiales</taxon>
        <taxon>Aspergillaceae</taxon>
        <taxon>Aspergillus</taxon>
        <taxon>Aspergillus subgen. Circumdati</taxon>
    </lineage>
</organism>
<protein>
    <recommendedName>
        <fullName evidence="1">Bul1 C-terminal domain-containing protein</fullName>
    </recommendedName>
</protein>
<dbReference type="OrthoDB" id="2283785at2759"/>
<dbReference type="InterPro" id="IPR014752">
    <property type="entry name" value="Arrestin-like_C"/>
</dbReference>
<evidence type="ECO:0000313" key="3">
    <source>
        <dbReference type="Proteomes" id="UP000325672"/>
    </source>
</evidence>
<accession>A0A5N6T3P0</accession>
<dbReference type="Gene3D" id="2.60.40.640">
    <property type="match status" value="1"/>
</dbReference>
<reference evidence="2 3" key="1">
    <citation type="submission" date="2019-04" db="EMBL/GenBank/DDBJ databases">
        <title>Friends and foes A comparative genomics study of 23 Aspergillus species from section Flavi.</title>
        <authorList>
            <consortium name="DOE Joint Genome Institute"/>
            <person name="Kjaerbolling I."/>
            <person name="Vesth T."/>
            <person name="Frisvad J.C."/>
            <person name="Nybo J.L."/>
            <person name="Theobald S."/>
            <person name="Kildgaard S."/>
            <person name="Isbrandt T."/>
            <person name="Kuo A."/>
            <person name="Sato A."/>
            <person name="Lyhne E.K."/>
            <person name="Kogle M.E."/>
            <person name="Wiebenga A."/>
            <person name="Kun R.S."/>
            <person name="Lubbers R.J."/>
            <person name="Makela M.R."/>
            <person name="Barry K."/>
            <person name="Chovatia M."/>
            <person name="Clum A."/>
            <person name="Daum C."/>
            <person name="Haridas S."/>
            <person name="He G."/>
            <person name="LaButti K."/>
            <person name="Lipzen A."/>
            <person name="Mondo S."/>
            <person name="Riley R."/>
            <person name="Salamov A."/>
            <person name="Simmons B.A."/>
            <person name="Magnuson J.K."/>
            <person name="Henrissat B."/>
            <person name="Mortensen U.H."/>
            <person name="Larsen T.O."/>
            <person name="Devries R.P."/>
            <person name="Grigoriev I.V."/>
            <person name="Machida M."/>
            <person name="Baker S.E."/>
            <person name="Andersen M.R."/>
        </authorList>
    </citation>
    <scope>NUCLEOTIDE SEQUENCE [LARGE SCALE GENOMIC DNA]</scope>
    <source>
        <strain evidence="2 3">CBS 117625</strain>
    </source>
</reference>
<gene>
    <name evidence="2" type="ORF">BDV38DRAFT_289882</name>
</gene>
<evidence type="ECO:0000259" key="1">
    <source>
        <dbReference type="Pfam" id="PF04426"/>
    </source>
</evidence>
<dbReference type="Proteomes" id="UP000325672">
    <property type="component" value="Unassembled WGS sequence"/>
</dbReference>
<evidence type="ECO:0000313" key="2">
    <source>
        <dbReference type="EMBL" id="KAE8140821.1"/>
    </source>
</evidence>
<feature type="domain" description="Bul1 C-terminal" evidence="1">
    <location>
        <begin position="353"/>
        <end position="413"/>
    </location>
</feature>
<dbReference type="PANTHER" id="PTHR31904:SF1">
    <property type="entry name" value="BYPASS OF STOP CODON PROTEIN 5-RELATED"/>
    <property type="match status" value="1"/>
</dbReference>
<dbReference type="GeneID" id="43645561"/>
<dbReference type="RefSeq" id="XP_031916884.1">
    <property type="nucleotide sequence ID" value="XM_032061351.1"/>
</dbReference>
<dbReference type="InterPro" id="IPR039634">
    <property type="entry name" value="Bul1-like"/>
</dbReference>
<dbReference type="EMBL" id="ML743560">
    <property type="protein sequence ID" value="KAE8140821.1"/>
    <property type="molecule type" value="Genomic_DNA"/>
</dbReference>
<dbReference type="InterPro" id="IPR022794">
    <property type="entry name" value="Bul1_C"/>
</dbReference>
<keyword evidence="3" id="KW-1185">Reference proteome</keyword>
<dbReference type="AlphaFoldDB" id="A0A5N6T3P0"/>
<dbReference type="Pfam" id="PF04426">
    <property type="entry name" value="Bul1_C"/>
    <property type="match status" value="1"/>
</dbReference>
<sequence length="419" mass="46800">MAAIVDRRSRPQVTVTLEDQKNGVVNSYTTGDEINGNVTVTVNEDVAIDAFQITFEGISETTVEPPGTIINRTAATHCFLRLRQPVDFGRLPPCRALRRGILYTFPFNFVLPARLLPQACDHETSNWVLKDAHARLPPTLGDPVYLHRQGTAPDDFAPTACRVSYIIKVWITKNLSDGDSQFASNVLAAVGKKVHVIPTVDEEPPLSVQEDSAEYRPWAETLIRKGLFRIPTGQLKLFAIQPRPLVVQLRGCEPSVTSSILAKLNLRFDPVEDEQPPQLDTVCSQLKVMTFLGVLPFTDFPTNAPNEWNQMNRRTFQQVIPLLNIQVGSVVWQKEIKTHSAQDDISSCQHRAQQKTYYTASISIPTSLPTGKSFIPTFHSCYISRIYILKLKVSYFTLSRLTGTSSIKLPIQITAGRQA</sequence>
<dbReference type="PANTHER" id="PTHR31904">
    <property type="entry name" value="BYPASS OF STOP CODON PROTEIN 5-RELATED"/>
    <property type="match status" value="1"/>
</dbReference>